<dbReference type="SUPFAM" id="SSF56796">
    <property type="entry name" value="Dehydroquinate synthase-like"/>
    <property type="match status" value="1"/>
</dbReference>
<keyword evidence="10" id="KW-0963">Cytoplasm</keyword>
<keyword evidence="18" id="KW-0170">Cobalt</keyword>
<gene>
    <name evidence="22" type="primary">aroB</name>
    <name evidence="22" type="ORF">D8S85_11785</name>
</gene>
<dbReference type="GO" id="GO:0008652">
    <property type="term" value="P:amino acid biosynthetic process"/>
    <property type="evidence" value="ECO:0007669"/>
    <property type="project" value="UniProtKB-KW"/>
</dbReference>
<keyword evidence="12" id="KW-0479">Metal-binding</keyword>
<evidence type="ECO:0000256" key="7">
    <source>
        <dbReference type="ARBA" id="ARBA00005412"/>
    </source>
</evidence>
<dbReference type="Proteomes" id="UP000270673">
    <property type="component" value="Chromosome"/>
</dbReference>
<evidence type="ECO:0000256" key="17">
    <source>
        <dbReference type="ARBA" id="ARBA00023239"/>
    </source>
</evidence>
<dbReference type="PANTHER" id="PTHR43622:SF7">
    <property type="entry name" value="3-DEHYDROQUINATE SYNTHASE, CHLOROPLASTIC"/>
    <property type="match status" value="1"/>
</dbReference>
<name>A0A3S9VUH0_9BACT</name>
<dbReference type="InterPro" id="IPR056179">
    <property type="entry name" value="DHQS_C"/>
</dbReference>
<evidence type="ECO:0000256" key="1">
    <source>
        <dbReference type="ARBA" id="ARBA00001393"/>
    </source>
</evidence>
<dbReference type="KEGG" id="buy:D8S85_11785"/>
<evidence type="ECO:0000259" key="21">
    <source>
        <dbReference type="Pfam" id="PF24621"/>
    </source>
</evidence>
<dbReference type="PANTHER" id="PTHR43622">
    <property type="entry name" value="3-DEHYDROQUINATE SYNTHASE"/>
    <property type="match status" value="1"/>
</dbReference>
<evidence type="ECO:0000313" key="22">
    <source>
        <dbReference type="EMBL" id="AZS30153.1"/>
    </source>
</evidence>
<evidence type="ECO:0000313" key="23">
    <source>
        <dbReference type="Proteomes" id="UP000270673"/>
    </source>
</evidence>
<dbReference type="GO" id="GO:0005737">
    <property type="term" value="C:cytoplasm"/>
    <property type="evidence" value="ECO:0007669"/>
    <property type="project" value="UniProtKB-SubCell"/>
</dbReference>
<evidence type="ECO:0000256" key="12">
    <source>
        <dbReference type="ARBA" id="ARBA00022723"/>
    </source>
</evidence>
<sequence length="343" mass="38671">MESIIFTTDAGMVLAELLDGTQHEDIFIVADKHTVLFCDRLFEKVDWLPSHVTVLDCGEENKSVESVSRIWMMLSKQGARRSSILVCVGGGVVTDLGGFAASTFKRGMRCINVPTTLLAQVDASLGGKTGFNFNGLKNEIGTFSIPEKVIIDTRFLNHLPVRERMSGFAEMIKHGLLSNREYLIRLLNLEHQETTQEYMLELIRRSVTIKNEIVTRDPREQGLRKVLNFGHTIGHAIESLSIMQGSPLLHGEAVALGLVAELYLSVKEKGFPEEIYREVRNFVKQHYPPYPLMNHVDTLYELMLHDKKNERWGVNFTLLSGIGEFSLDNYCSKDLVVEALSQV</sequence>
<evidence type="ECO:0000256" key="14">
    <source>
        <dbReference type="ARBA" id="ARBA00022833"/>
    </source>
</evidence>
<reference evidence="22 23" key="1">
    <citation type="submission" date="2018-10" db="EMBL/GenBank/DDBJ databases">
        <title>Butyricimonas faecalis sp. nov., isolated from human faeces and emended description of the genus Butyricimonas.</title>
        <authorList>
            <person name="Le Roy T."/>
            <person name="Van der Smissen P."/>
            <person name="Paquot A."/>
            <person name="Delzenne N."/>
            <person name="Muccioli G."/>
            <person name="Collet J.-F."/>
            <person name="Cani P.D."/>
        </authorList>
    </citation>
    <scope>NUCLEOTIDE SEQUENCE [LARGE SCALE GENOMIC DNA]</scope>
    <source>
        <strain evidence="22 23">H184</strain>
    </source>
</reference>
<accession>A0A3S9VUH0</accession>
<keyword evidence="15" id="KW-0520">NAD</keyword>
<dbReference type="Pfam" id="PF01761">
    <property type="entry name" value="DHQ_synthase"/>
    <property type="match status" value="1"/>
</dbReference>
<dbReference type="PIRSF" id="PIRSF001455">
    <property type="entry name" value="DHQ_synth"/>
    <property type="match status" value="1"/>
</dbReference>
<dbReference type="GO" id="GO:0000166">
    <property type="term" value="F:nucleotide binding"/>
    <property type="evidence" value="ECO:0007669"/>
    <property type="project" value="UniProtKB-KW"/>
</dbReference>
<dbReference type="Pfam" id="PF24621">
    <property type="entry name" value="DHQS_C"/>
    <property type="match status" value="1"/>
</dbReference>
<keyword evidence="16" id="KW-0057">Aromatic amino acid biosynthesis</keyword>
<protein>
    <recommendedName>
        <fullName evidence="9 19">3-dehydroquinate synthase</fullName>
        <ecNumber evidence="8 19">4.2.3.4</ecNumber>
    </recommendedName>
</protein>
<dbReference type="InterPro" id="IPR016037">
    <property type="entry name" value="DHQ_synth_AroB"/>
</dbReference>
<proteinExistence type="inferred from homology"/>
<evidence type="ECO:0000256" key="2">
    <source>
        <dbReference type="ARBA" id="ARBA00001911"/>
    </source>
</evidence>
<dbReference type="GO" id="GO:0009423">
    <property type="term" value="P:chorismate biosynthetic process"/>
    <property type="evidence" value="ECO:0007669"/>
    <property type="project" value="UniProtKB-UniRule"/>
</dbReference>
<evidence type="ECO:0000256" key="4">
    <source>
        <dbReference type="ARBA" id="ARBA00003485"/>
    </source>
</evidence>
<evidence type="ECO:0000256" key="19">
    <source>
        <dbReference type="NCBIfam" id="TIGR01357"/>
    </source>
</evidence>
<keyword evidence="17 22" id="KW-0456">Lyase</keyword>
<dbReference type="InterPro" id="IPR030963">
    <property type="entry name" value="DHQ_synth_fam"/>
</dbReference>
<evidence type="ECO:0000256" key="18">
    <source>
        <dbReference type="ARBA" id="ARBA00023285"/>
    </source>
</evidence>
<dbReference type="EMBL" id="CP032819">
    <property type="protein sequence ID" value="AZS30153.1"/>
    <property type="molecule type" value="Genomic_DNA"/>
</dbReference>
<dbReference type="CDD" id="cd08195">
    <property type="entry name" value="DHQS"/>
    <property type="match status" value="1"/>
</dbReference>
<keyword evidence="13" id="KW-0547">Nucleotide-binding</keyword>
<comment type="cofactor">
    <cofactor evidence="3">
        <name>Co(2+)</name>
        <dbReference type="ChEBI" id="CHEBI:48828"/>
    </cofactor>
</comment>
<dbReference type="Gene3D" id="3.40.50.1970">
    <property type="match status" value="1"/>
</dbReference>
<evidence type="ECO:0000256" key="15">
    <source>
        <dbReference type="ARBA" id="ARBA00023027"/>
    </source>
</evidence>
<comment type="subcellular location">
    <subcellularLocation>
        <location evidence="5">Cytoplasm</location>
    </subcellularLocation>
</comment>
<keyword evidence="14" id="KW-0862">Zinc</keyword>
<comment type="catalytic activity">
    <reaction evidence="1">
        <text>7-phospho-2-dehydro-3-deoxy-D-arabino-heptonate = 3-dehydroquinate + phosphate</text>
        <dbReference type="Rhea" id="RHEA:21968"/>
        <dbReference type="ChEBI" id="CHEBI:32364"/>
        <dbReference type="ChEBI" id="CHEBI:43474"/>
        <dbReference type="ChEBI" id="CHEBI:58394"/>
        <dbReference type="EC" id="4.2.3.4"/>
    </reaction>
</comment>
<dbReference type="RefSeq" id="WP_106480795.1">
    <property type="nucleotide sequence ID" value="NZ_CP032819.1"/>
</dbReference>
<evidence type="ECO:0000256" key="11">
    <source>
        <dbReference type="ARBA" id="ARBA00022605"/>
    </source>
</evidence>
<dbReference type="GO" id="GO:0003856">
    <property type="term" value="F:3-dehydroquinate synthase activity"/>
    <property type="evidence" value="ECO:0007669"/>
    <property type="project" value="UniProtKB-UniRule"/>
</dbReference>
<dbReference type="NCBIfam" id="TIGR01357">
    <property type="entry name" value="aroB"/>
    <property type="match status" value="1"/>
</dbReference>
<dbReference type="EC" id="4.2.3.4" evidence="8 19"/>
<evidence type="ECO:0000259" key="20">
    <source>
        <dbReference type="Pfam" id="PF01761"/>
    </source>
</evidence>
<dbReference type="InterPro" id="IPR050071">
    <property type="entry name" value="Dehydroquinate_synthase"/>
</dbReference>
<evidence type="ECO:0000256" key="13">
    <source>
        <dbReference type="ARBA" id="ARBA00022741"/>
    </source>
</evidence>
<comment type="pathway">
    <text evidence="6">Metabolic intermediate biosynthesis; chorismate biosynthesis; chorismate from D-erythrose 4-phosphate and phosphoenolpyruvate: step 2/7.</text>
</comment>
<evidence type="ECO:0000256" key="3">
    <source>
        <dbReference type="ARBA" id="ARBA00001941"/>
    </source>
</evidence>
<dbReference type="InterPro" id="IPR030960">
    <property type="entry name" value="DHQS/DOIS_N"/>
</dbReference>
<keyword evidence="11" id="KW-0028">Amino-acid biosynthesis</keyword>
<keyword evidence="23" id="KW-1185">Reference proteome</keyword>
<evidence type="ECO:0000256" key="10">
    <source>
        <dbReference type="ARBA" id="ARBA00022490"/>
    </source>
</evidence>
<evidence type="ECO:0000256" key="16">
    <source>
        <dbReference type="ARBA" id="ARBA00023141"/>
    </source>
</evidence>
<dbReference type="Gene3D" id="1.20.1090.10">
    <property type="entry name" value="Dehydroquinate synthase-like - alpha domain"/>
    <property type="match status" value="1"/>
</dbReference>
<evidence type="ECO:0000256" key="8">
    <source>
        <dbReference type="ARBA" id="ARBA00013031"/>
    </source>
</evidence>
<feature type="domain" description="3-dehydroquinate synthase C-terminal" evidence="21">
    <location>
        <begin position="167"/>
        <end position="309"/>
    </location>
</feature>
<comment type="cofactor">
    <cofactor evidence="2">
        <name>NAD(+)</name>
        <dbReference type="ChEBI" id="CHEBI:57540"/>
    </cofactor>
</comment>
<organism evidence="22 23">
    <name type="scientific">Butyricimonas faecalis</name>
    <dbReference type="NCBI Taxonomy" id="2093856"/>
    <lineage>
        <taxon>Bacteria</taxon>
        <taxon>Pseudomonadati</taxon>
        <taxon>Bacteroidota</taxon>
        <taxon>Bacteroidia</taxon>
        <taxon>Bacteroidales</taxon>
        <taxon>Odoribacteraceae</taxon>
        <taxon>Butyricimonas</taxon>
    </lineage>
</organism>
<dbReference type="AlphaFoldDB" id="A0A3S9VUH0"/>
<comment type="similarity">
    <text evidence="7">Belongs to the sugar phosphate cyclases superfamily. Dehydroquinate synthase family.</text>
</comment>
<feature type="domain" description="3-dehydroquinate synthase N-terminal" evidence="20">
    <location>
        <begin position="54"/>
        <end position="163"/>
    </location>
</feature>
<dbReference type="GO" id="GO:0009073">
    <property type="term" value="P:aromatic amino acid family biosynthetic process"/>
    <property type="evidence" value="ECO:0007669"/>
    <property type="project" value="UniProtKB-KW"/>
</dbReference>
<evidence type="ECO:0000256" key="6">
    <source>
        <dbReference type="ARBA" id="ARBA00004661"/>
    </source>
</evidence>
<dbReference type="OrthoDB" id="9806583at2"/>
<evidence type="ECO:0000256" key="5">
    <source>
        <dbReference type="ARBA" id="ARBA00004496"/>
    </source>
</evidence>
<comment type="function">
    <text evidence="4">Catalyzes the conversion of 3-deoxy-D-arabino-heptulosonate 7-phosphate (DAHP) to dehydroquinate (DHQ).</text>
</comment>
<dbReference type="GO" id="GO:0046872">
    <property type="term" value="F:metal ion binding"/>
    <property type="evidence" value="ECO:0007669"/>
    <property type="project" value="UniProtKB-KW"/>
</dbReference>
<evidence type="ECO:0000256" key="9">
    <source>
        <dbReference type="ARBA" id="ARBA00017684"/>
    </source>
</evidence>